<dbReference type="CDD" id="cd05266">
    <property type="entry name" value="SDR_a4"/>
    <property type="match status" value="1"/>
</dbReference>
<feature type="domain" description="NAD(P)-binding" evidence="1">
    <location>
        <begin position="11"/>
        <end position="179"/>
    </location>
</feature>
<dbReference type="Gene3D" id="3.40.50.720">
    <property type="entry name" value="NAD(P)-binding Rossmann-like Domain"/>
    <property type="match status" value="1"/>
</dbReference>
<dbReference type="SUPFAM" id="SSF51735">
    <property type="entry name" value="NAD(P)-binding Rossmann-fold domains"/>
    <property type="match status" value="1"/>
</dbReference>
<dbReference type="PANTHER" id="PTHR48079">
    <property type="entry name" value="PROTEIN YEEZ"/>
    <property type="match status" value="1"/>
</dbReference>
<evidence type="ECO:0000313" key="2">
    <source>
        <dbReference type="EMBL" id="TDQ32541.1"/>
    </source>
</evidence>
<dbReference type="InterPro" id="IPR051783">
    <property type="entry name" value="NAD(P)-dependent_oxidoreduct"/>
</dbReference>
<dbReference type="Pfam" id="PF13460">
    <property type="entry name" value="NAD_binding_10"/>
    <property type="match status" value="1"/>
</dbReference>
<dbReference type="OrthoDB" id="751203at2"/>
<dbReference type="GO" id="GO:0004029">
    <property type="term" value="F:aldehyde dehydrogenase (NAD+) activity"/>
    <property type="evidence" value="ECO:0007669"/>
    <property type="project" value="TreeGrafter"/>
</dbReference>
<keyword evidence="3" id="KW-1185">Reference proteome</keyword>
<organism evidence="2 3">
    <name type="scientific">Zeaxanthinibacter enoshimensis</name>
    <dbReference type="NCBI Taxonomy" id="392009"/>
    <lineage>
        <taxon>Bacteria</taxon>
        <taxon>Pseudomonadati</taxon>
        <taxon>Bacteroidota</taxon>
        <taxon>Flavobacteriia</taxon>
        <taxon>Flavobacteriales</taxon>
        <taxon>Flavobacteriaceae</taxon>
        <taxon>Zeaxanthinibacter</taxon>
    </lineage>
</organism>
<comment type="caution">
    <text evidence="2">The sequence shown here is derived from an EMBL/GenBank/DDBJ whole genome shotgun (WGS) entry which is preliminary data.</text>
</comment>
<dbReference type="EMBL" id="SNYI01000001">
    <property type="protein sequence ID" value="TDQ32541.1"/>
    <property type="molecule type" value="Genomic_DNA"/>
</dbReference>
<dbReference type="AlphaFoldDB" id="A0A4V3D411"/>
<gene>
    <name evidence="2" type="ORF">CLV82_0370</name>
</gene>
<name>A0A4V3D411_9FLAO</name>
<evidence type="ECO:0000259" key="1">
    <source>
        <dbReference type="Pfam" id="PF13460"/>
    </source>
</evidence>
<dbReference type="InterPro" id="IPR036291">
    <property type="entry name" value="NAD(P)-bd_dom_sf"/>
</dbReference>
<accession>A0A4V3D411</accession>
<dbReference type="InterPro" id="IPR016040">
    <property type="entry name" value="NAD(P)-bd_dom"/>
</dbReference>
<dbReference type="Proteomes" id="UP000295468">
    <property type="component" value="Unassembled WGS sequence"/>
</dbReference>
<evidence type="ECO:0000313" key="3">
    <source>
        <dbReference type="Proteomes" id="UP000295468"/>
    </source>
</evidence>
<dbReference type="PANTHER" id="PTHR48079:SF6">
    <property type="entry name" value="NAD(P)-BINDING DOMAIN-CONTAINING PROTEIN-RELATED"/>
    <property type="match status" value="1"/>
</dbReference>
<dbReference type="RefSeq" id="WP_133642589.1">
    <property type="nucleotide sequence ID" value="NZ_SNYI01000001.1"/>
</dbReference>
<proteinExistence type="predicted"/>
<sequence length="269" mass="29948">MSKTIGVLGCGWLGFPLAQALLKDGYTVHGSTTSEDKLESLDKAGITPFLIRLSPGGIEGDIQAFLRGVSILVINVPPRLRGKEGENYLHKLEHLRVQVRESGVKKIIFASSTSVYGDQEGQLDENSPPSPQTESGRQLLAAENLFREDPDLRTTIIRFGGLIGEDRHPVSRLAGRTDLRNGHHPVNLIHQTDAVSLLQFIIHKDHWDVIINGVAPEHPTKQEYYRSEALKRNLLPPEYQPSAEGKPGKQVDCKYFPYNTYVFLTSIFS</sequence>
<protein>
    <submittedName>
        <fullName evidence="2">Nucleoside-diphosphate-sugar epimerase</fullName>
    </submittedName>
</protein>
<reference evidence="2 3" key="1">
    <citation type="submission" date="2019-03" db="EMBL/GenBank/DDBJ databases">
        <title>Genomic Encyclopedia of Archaeal and Bacterial Type Strains, Phase II (KMG-II): from individual species to whole genera.</title>
        <authorList>
            <person name="Goeker M."/>
        </authorList>
    </citation>
    <scope>NUCLEOTIDE SEQUENCE [LARGE SCALE GENOMIC DNA]</scope>
    <source>
        <strain evidence="2 3">DSM 18435</strain>
    </source>
</reference>
<dbReference type="GO" id="GO:0005737">
    <property type="term" value="C:cytoplasm"/>
    <property type="evidence" value="ECO:0007669"/>
    <property type="project" value="TreeGrafter"/>
</dbReference>